<evidence type="ECO:0000256" key="3">
    <source>
        <dbReference type="ARBA" id="ARBA00038394"/>
    </source>
</evidence>
<dbReference type="InParanoid" id="A0A3P8WEG3"/>
<dbReference type="GO" id="GO:0002183">
    <property type="term" value="P:cytoplasmic translational initiation"/>
    <property type="evidence" value="ECO:0007669"/>
    <property type="project" value="TreeGrafter"/>
</dbReference>
<proteinExistence type="inferred from homology"/>
<dbReference type="GeneTree" id="ENSGT00940000174763"/>
<keyword evidence="2" id="KW-0677">Repeat</keyword>
<dbReference type="STRING" id="244447.ENSCSEP00000024036"/>
<dbReference type="Ensembl" id="ENSCSET00000024357.1">
    <property type="protein sequence ID" value="ENSCSEP00000024036.1"/>
    <property type="gene ID" value="ENSCSEG00000015318.1"/>
</dbReference>
<keyword evidence="7" id="KW-1185">Reference proteome</keyword>
<evidence type="ECO:0000256" key="1">
    <source>
        <dbReference type="ARBA" id="ARBA00022574"/>
    </source>
</evidence>
<dbReference type="Gene3D" id="2.130.10.10">
    <property type="entry name" value="YVTN repeat-like/Quinoprotein amine dehydrogenase"/>
    <property type="match status" value="2"/>
</dbReference>
<dbReference type="GO" id="GO:0003723">
    <property type="term" value="F:RNA binding"/>
    <property type="evidence" value="ECO:0007669"/>
    <property type="project" value="TreeGrafter"/>
</dbReference>
<evidence type="ECO:0000256" key="5">
    <source>
        <dbReference type="PROSITE-ProRule" id="PRU00221"/>
    </source>
</evidence>
<accession>A0A3P8WEG3</accession>
<dbReference type="InterPro" id="IPR015943">
    <property type="entry name" value="WD40/YVTN_repeat-like_dom_sf"/>
</dbReference>
<name>A0A3P8WEG3_CYNSE</name>
<reference evidence="6 7" key="1">
    <citation type="journal article" date="2014" name="Nat. Genet.">
        <title>Whole-genome sequence of a flatfish provides insights into ZW sex chromosome evolution and adaptation to a benthic lifestyle.</title>
        <authorList>
            <person name="Chen S."/>
            <person name="Zhang G."/>
            <person name="Shao C."/>
            <person name="Huang Q."/>
            <person name="Liu G."/>
            <person name="Zhang P."/>
            <person name="Song W."/>
            <person name="An N."/>
            <person name="Chalopin D."/>
            <person name="Volff J.N."/>
            <person name="Hong Y."/>
            <person name="Li Q."/>
            <person name="Sha Z."/>
            <person name="Zhou H."/>
            <person name="Xie M."/>
            <person name="Yu Q."/>
            <person name="Liu Y."/>
            <person name="Xiang H."/>
            <person name="Wang N."/>
            <person name="Wu K."/>
            <person name="Yang C."/>
            <person name="Zhou Q."/>
            <person name="Liao X."/>
            <person name="Yang L."/>
            <person name="Hu Q."/>
            <person name="Zhang J."/>
            <person name="Meng L."/>
            <person name="Jin L."/>
            <person name="Tian Y."/>
            <person name="Lian J."/>
            <person name="Yang J."/>
            <person name="Miao G."/>
            <person name="Liu S."/>
            <person name="Liang Z."/>
            <person name="Yan F."/>
            <person name="Li Y."/>
            <person name="Sun B."/>
            <person name="Zhang H."/>
            <person name="Zhang J."/>
            <person name="Zhu Y."/>
            <person name="Du M."/>
            <person name="Zhao Y."/>
            <person name="Schartl M."/>
            <person name="Tang Q."/>
            <person name="Wang J."/>
        </authorList>
    </citation>
    <scope>NUCLEOTIDE SEQUENCE</scope>
</reference>
<organism evidence="6 7">
    <name type="scientific">Cynoglossus semilaevis</name>
    <name type="common">Tongue sole</name>
    <dbReference type="NCBI Taxonomy" id="244447"/>
    <lineage>
        <taxon>Eukaryota</taxon>
        <taxon>Metazoa</taxon>
        <taxon>Chordata</taxon>
        <taxon>Craniata</taxon>
        <taxon>Vertebrata</taxon>
        <taxon>Euteleostomi</taxon>
        <taxon>Actinopterygii</taxon>
        <taxon>Neopterygii</taxon>
        <taxon>Teleostei</taxon>
        <taxon>Neoteleostei</taxon>
        <taxon>Acanthomorphata</taxon>
        <taxon>Carangaria</taxon>
        <taxon>Pleuronectiformes</taxon>
        <taxon>Pleuronectoidei</taxon>
        <taxon>Cynoglossidae</taxon>
        <taxon>Cynoglossinae</taxon>
        <taxon>Cynoglossus</taxon>
    </lineage>
</organism>
<dbReference type="SUPFAM" id="SSF50978">
    <property type="entry name" value="WD40 repeat-like"/>
    <property type="match status" value="1"/>
</dbReference>
<dbReference type="Proteomes" id="UP000265120">
    <property type="component" value="Chromosome 17"/>
</dbReference>
<evidence type="ECO:0000313" key="7">
    <source>
        <dbReference type="Proteomes" id="UP000265120"/>
    </source>
</evidence>
<dbReference type="GO" id="GO:0071541">
    <property type="term" value="C:eukaryotic translation initiation factor 3 complex, eIF3m"/>
    <property type="evidence" value="ECO:0007669"/>
    <property type="project" value="TreeGrafter"/>
</dbReference>
<evidence type="ECO:0000256" key="4">
    <source>
        <dbReference type="ARBA" id="ARBA00040390"/>
    </source>
</evidence>
<dbReference type="AlphaFoldDB" id="A0A3P8WEG3"/>
<dbReference type="PANTHER" id="PTHR19877">
    <property type="entry name" value="EUKARYOTIC TRANSLATION INITIATION FACTOR 3 SUBUNIT I"/>
    <property type="match status" value="1"/>
</dbReference>
<feature type="repeat" description="WD" evidence="5">
    <location>
        <begin position="6"/>
        <end position="37"/>
    </location>
</feature>
<sequence length="233" mass="26794">MIPILLQDHERSITQMKYNGEGDLLFSVANDPVANVWYTGAVRCIDCDLDTKNVLTGSAVDCGTVRPVRFQLQHHHVFHRLADGLSVFHELLRPERSTDRCCQYSGEVLKKVKETSRRINDIQTSVDLTMFNSVSKDNTTKVRFQLQHHHVFHKLADGLSVFHELLRPERSTDRCCQYSGEVLKKVKETSRRINDIQTSVDLTMFNSVSKDNTTKLFDSASLDHIETFKTERR</sequence>
<keyword evidence="1 5" id="KW-0853">WD repeat</keyword>
<dbReference type="PANTHER" id="PTHR19877:SF1">
    <property type="entry name" value="EUKARYOTIC TRANSLATION INITIATION FACTOR 3 SUBUNIT I"/>
    <property type="match status" value="1"/>
</dbReference>
<dbReference type="PROSITE" id="PS50082">
    <property type="entry name" value="WD_REPEATS_2"/>
    <property type="match status" value="1"/>
</dbReference>
<evidence type="ECO:0000256" key="2">
    <source>
        <dbReference type="ARBA" id="ARBA00022737"/>
    </source>
</evidence>
<reference evidence="6" key="2">
    <citation type="submission" date="2025-08" db="UniProtKB">
        <authorList>
            <consortium name="Ensembl"/>
        </authorList>
    </citation>
    <scope>IDENTIFICATION</scope>
</reference>
<dbReference type="InterPro" id="IPR036322">
    <property type="entry name" value="WD40_repeat_dom_sf"/>
</dbReference>
<evidence type="ECO:0000313" key="6">
    <source>
        <dbReference type="Ensembl" id="ENSCSEP00000024036.1"/>
    </source>
</evidence>
<dbReference type="GO" id="GO:0003743">
    <property type="term" value="F:translation initiation factor activity"/>
    <property type="evidence" value="ECO:0007669"/>
    <property type="project" value="TreeGrafter"/>
</dbReference>
<protein>
    <recommendedName>
        <fullName evidence="4">Serine-threonine kinase receptor-associated protein</fullName>
    </recommendedName>
</protein>
<reference evidence="6" key="3">
    <citation type="submission" date="2025-09" db="UniProtKB">
        <authorList>
            <consortium name="Ensembl"/>
        </authorList>
    </citation>
    <scope>IDENTIFICATION</scope>
</reference>
<comment type="similarity">
    <text evidence="3">Belongs to the WD repeat STRAP family.</text>
</comment>
<dbReference type="InterPro" id="IPR001680">
    <property type="entry name" value="WD40_rpt"/>
</dbReference>